<dbReference type="Gene3D" id="2.30.22.10">
    <property type="entry name" value="Head domain of nucleotide exchange factor GrpE"/>
    <property type="match status" value="1"/>
</dbReference>
<feature type="compositionally biased region" description="Basic and acidic residues" evidence="13">
    <location>
        <begin position="16"/>
        <end position="25"/>
    </location>
</feature>
<gene>
    <name evidence="10 14" type="primary">grpE</name>
    <name evidence="14" type="ORF">PQJ61_00650</name>
</gene>
<dbReference type="Pfam" id="PF01025">
    <property type="entry name" value="GrpE"/>
    <property type="match status" value="1"/>
</dbReference>
<evidence type="ECO:0000256" key="13">
    <source>
        <dbReference type="SAM" id="MobiDB-lite"/>
    </source>
</evidence>
<dbReference type="GO" id="GO:0042803">
    <property type="term" value="F:protein homodimerization activity"/>
    <property type="evidence" value="ECO:0007669"/>
    <property type="project" value="InterPro"/>
</dbReference>
<dbReference type="GO" id="GO:0005737">
    <property type="term" value="C:cytoplasm"/>
    <property type="evidence" value="ECO:0007669"/>
    <property type="project" value="UniProtKB-SubCell"/>
</dbReference>
<evidence type="ECO:0000256" key="11">
    <source>
        <dbReference type="RuleBase" id="RU000639"/>
    </source>
</evidence>
<evidence type="ECO:0000256" key="6">
    <source>
        <dbReference type="ARBA" id="ARBA00023186"/>
    </source>
</evidence>
<dbReference type="PROSITE" id="PS01071">
    <property type="entry name" value="GRPE"/>
    <property type="match status" value="1"/>
</dbReference>
<dbReference type="SUPFAM" id="SSF51064">
    <property type="entry name" value="Head domain of nucleotide exchange factor GrpE"/>
    <property type="match status" value="1"/>
</dbReference>
<protein>
    <recommendedName>
        <fullName evidence="8 10">Protein GrpE</fullName>
    </recommendedName>
    <alternativeName>
        <fullName evidence="9 10">HSP-70 cofactor</fullName>
    </alternativeName>
</protein>
<keyword evidence="5 10" id="KW-0346">Stress response</keyword>
<evidence type="ECO:0000256" key="3">
    <source>
        <dbReference type="ARBA" id="ARBA00011738"/>
    </source>
</evidence>
<dbReference type="SUPFAM" id="SSF58014">
    <property type="entry name" value="Coiled-coil domain of nucleotide exchange factor GrpE"/>
    <property type="match status" value="1"/>
</dbReference>
<evidence type="ECO:0000256" key="10">
    <source>
        <dbReference type="HAMAP-Rule" id="MF_01151"/>
    </source>
</evidence>
<dbReference type="GO" id="GO:0051087">
    <property type="term" value="F:protein-folding chaperone binding"/>
    <property type="evidence" value="ECO:0007669"/>
    <property type="project" value="InterPro"/>
</dbReference>
<accession>A0AAJ1ICL0</accession>
<dbReference type="GO" id="GO:0000774">
    <property type="term" value="F:adenyl-nucleotide exchange factor activity"/>
    <property type="evidence" value="ECO:0007669"/>
    <property type="project" value="InterPro"/>
</dbReference>
<dbReference type="PANTHER" id="PTHR21237">
    <property type="entry name" value="GRPE PROTEIN"/>
    <property type="match status" value="1"/>
</dbReference>
<feature type="region of interest" description="Disordered" evidence="13">
    <location>
        <begin position="1"/>
        <end position="50"/>
    </location>
</feature>
<name>A0AAJ1ICL0_9SPIO</name>
<dbReference type="EMBL" id="JAQQAL010000005">
    <property type="protein sequence ID" value="MDC7225252.1"/>
    <property type="molecule type" value="Genomic_DNA"/>
</dbReference>
<dbReference type="Gene3D" id="3.90.20.20">
    <property type="match status" value="1"/>
</dbReference>
<comment type="subunit">
    <text evidence="3 10">Homodimer.</text>
</comment>
<keyword evidence="6 10" id="KW-0143">Chaperone</keyword>
<evidence type="ECO:0000256" key="1">
    <source>
        <dbReference type="ARBA" id="ARBA00004496"/>
    </source>
</evidence>
<evidence type="ECO:0000313" key="15">
    <source>
        <dbReference type="Proteomes" id="UP001221217"/>
    </source>
</evidence>
<dbReference type="Proteomes" id="UP001221217">
    <property type="component" value="Unassembled WGS sequence"/>
</dbReference>
<evidence type="ECO:0000256" key="5">
    <source>
        <dbReference type="ARBA" id="ARBA00023016"/>
    </source>
</evidence>
<dbReference type="FunFam" id="2.30.22.10:FF:000001">
    <property type="entry name" value="Protein GrpE"/>
    <property type="match status" value="1"/>
</dbReference>
<dbReference type="InterPro" id="IPR013805">
    <property type="entry name" value="GrpE_CC"/>
</dbReference>
<comment type="similarity">
    <text evidence="2 10 12">Belongs to the GrpE family.</text>
</comment>
<sequence length="224" mass="25513">MAEEIDLEGAASDPVDEVKAQKAETGKSGAKKSKETEKEKVKAEPKAARKDKEIKKLQSEIEDYAGKLVEAKNEIDELKDQYLRKQADFDNFRKRMLREKEDSIKFANTALLNDIISVIDDFERALQSSEESQDFKAFHSGIEMIEKQMISMLESNWGLKRFDSAGEPFDPEKHEALMMEESTEVETQTVLEDFMKGYQLHDRVIRHAKVKVAKPAPAPQSGDE</sequence>
<comment type="caution">
    <text evidence="14">The sequence shown here is derived from an EMBL/GenBank/DDBJ whole genome shotgun (WGS) entry which is preliminary data.</text>
</comment>
<dbReference type="AlphaFoldDB" id="A0AAJ1ICL0"/>
<dbReference type="InterPro" id="IPR000740">
    <property type="entry name" value="GrpE"/>
</dbReference>
<evidence type="ECO:0000256" key="12">
    <source>
        <dbReference type="RuleBase" id="RU004478"/>
    </source>
</evidence>
<proteinExistence type="inferred from homology"/>
<organism evidence="14 15">
    <name type="scientific">Candidatus Thalassospirochaeta sargassi</name>
    <dbReference type="NCBI Taxonomy" id="3119039"/>
    <lineage>
        <taxon>Bacteria</taxon>
        <taxon>Pseudomonadati</taxon>
        <taxon>Spirochaetota</taxon>
        <taxon>Spirochaetia</taxon>
        <taxon>Spirochaetales</taxon>
        <taxon>Spirochaetaceae</taxon>
        <taxon>Candidatus Thalassospirochaeta</taxon>
    </lineage>
</organism>
<reference evidence="14 15" key="1">
    <citation type="submission" date="2022-12" db="EMBL/GenBank/DDBJ databases">
        <title>Metagenome assembled genome from gulf of manar.</title>
        <authorList>
            <person name="Kohli P."/>
            <person name="Pk S."/>
            <person name="Venkata Ramana C."/>
            <person name="Sasikala C."/>
        </authorList>
    </citation>
    <scope>NUCLEOTIDE SEQUENCE [LARGE SCALE GENOMIC DNA]</scope>
    <source>
        <strain evidence="14">JB008</strain>
    </source>
</reference>
<comment type="function">
    <text evidence="7 10 11">Participates actively in the response to hyperosmotic and heat shock by preventing the aggregation of stress-denatured proteins, in association with DnaK and GrpE. It is the nucleotide exchange factor for DnaK and may function as a thermosensor. Unfolded proteins bind initially to DnaJ; upon interaction with the DnaJ-bound protein, DnaK hydrolyzes its bound ATP, resulting in the formation of a stable complex. GrpE releases ADP from DnaK; ATP binding to DnaK triggers the release of the substrate protein, thus completing the reaction cycle. Several rounds of ATP-dependent interactions between DnaJ, DnaK and GrpE are required for fully efficient folding.</text>
</comment>
<keyword evidence="4 10" id="KW-0963">Cytoplasm</keyword>
<dbReference type="HAMAP" id="MF_01151">
    <property type="entry name" value="GrpE"/>
    <property type="match status" value="1"/>
</dbReference>
<comment type="subcellular location">
    <subcellularLocation>
        <location evidence="1 10">Cytoplasm</location>
    </subcellularLocation>
</comment>
<dbReference type="GO" id="GO:0006457">
    <property type="term" value="P:protein folding"/>
    <property type="evidence" value="ECO:0007669"/>
    <property type="project" value="InterPro"/>
</dbReference>
<evidence type="ECO:0000256" key="8">
    <source>
        <dbReference type="ARBA" id="ARBA00072274"/>
    </source>
</evidence>
<evidence type="ECO:0000256" key="9">
    <source>
        <dbReference type="ARBA" id="ARBA00076414"/>
    </source>
</evidence>
<dbReference type="NCBIfam" id="NF010738">
    <property type="entry name" value="PRK14140.1"/>
    <property type="match status" value="1"/>
</dbReference>
<dbReference type="PANTHER" id="PTHR21237:SF23">
    <property type="entry name" value="GRPE PROTEIN HOMOLOG, MITOCHONDRIAL"/>
    <property type="match status" value="1"/>
</dbReference>
<dbReference type="PRINTS" id="PR00773">
    <property type="entry name" value="GRPEPROTEIN"/>
</dbReference>
<evidence type="ECO:0000313" key="14">
    <source>
        <dbReference type="EMBL" id="MDC7225252.1"/>
    </source>
</evidence>
<evidence type="ECO:0000256" key="2">
    <source>
        <dbReference type="ARBA" id="ARBA00009054"/>
    </source>
</evidence>
<feature type="compositionally biased region" description="Basic and acidic residues" evidence="13">
    <location>
        <begin position="32"/>
        <end position="50"/>
    </location>
</feature>
<dbReference type="InterPro" id="IPR009012">
    <property type="entry name" value="GrpE_head"/>
</dbReference>
<dbReference type="CDD" id="cd00446">
    <property type="entry name" value="GrpE"/>
    <property type="match status" value="1"/>
</dbReference>
<evidence type="ECO:0000256" key="7">
    <source>
        <dbReference type="ARBA" id="ARBA00053401"/>
    </source>
</evidence>
<dbReference type="GO" id="GO:0051082">
    <property type="term" value="F:unfolded protein binding"/>
    <property type="evidence" value="ECO:0007669"/>
    <property type="project" value="TreeGrafter"/>
</dbReference>
<evidence type="ECO:0000256" key="4">
    <source>
        <dbReference type="ARBA" id="ARBA00022490"/>
    </source>
</evidence>